<keyword evidence="5" id="KW-0436">Ligase</keyword>
<dbReference type="InterPro" id="IPR000792">
    <property type="entry name" value="Tscrpt_reg_LuxR_C"/>
</dbReference>
<dbReference type="Pfam" id="PF00196">
    <property type="entry name" value="GerE"/>
    <property type="match status" value="1"/>
</dbReference>
<dbReference type="Proteomes" id="UP000033664">
    <property type="component" value="Unassembled WGS sequence"/>
</dbReference>
<dbReference type="PROSITE" id="PS50043">
    <property type="entry name" value="HTH_LUXR_2"/>
    <property type="match status" value="1"/>
</dbReference>
<keyword evidence="2" id="KW-0238">DNA-binding</keyword>
<dbReference type="PRINTS" id="PR00038">
    <property type="entry name" value="HTHLUXR"/>
</dbReference>
<dbReference type="PROSITE" id="PS00622">
    <property type="entry name" value="HTH_LUXR_1"/>
    <property type="match status" value="1"/>
</dbReference>
<dbReference type="SMART" id="SM00421">
    <property type="entry name" value="HTH_LUXR"/>
    <property type="match status" value="1"/>
</dbReference>
<evidence type="ECO:0000256" key="3">
    <source>
        <dbReference type="ARBA" id="ARBA00023163"/>
    </source>
</evidence>
<protein>
    <submittedName>
        <fullName evidence="5">Carnitine--CoA ligase</fullName>
    </submittedName>
</protein>
<dbReference type="OrthoDB" id="561214at2"/>
<gene>
    <name evidence="5" type="ORF">TW72_00070</name>
</gene>
<dbReference type="Gene3D" id="1.10.10.10">
    <property type="entry name" value="Winged helix-like DNA-binding domain superfamily/Winged helix DNA-binding domain"/>
    <property type="match status" value="1"/>
</dbReference>
<dbReference type="GO" id="GO:0003677">
    <property type="term" value="F:DNA binding"/>
    <property type="evidence" value="ECO:0007669"/>
    <property type="project" value="UniProtKB-KW"/>
</dbReference>
<dbReference type="GO" id="GO:0016874">
    <property type="term" value="F:ligase activity"/>
    <property type="evidence" value="ECO:0007669"/>
    <property type="project" value="UniProtKB-KW"/>
</dbReference>
<dbReference type="GO" id="GO:0006355">
    <property type="term" value="P:regulation of DNA-templated transcription"/>
    <property type="evidence" value="ECO:0007669"/>
    <property type="project" value="InterPro"/>
</dbReference>
<evidence type="ECO:0000259" key="4">
    <source>
        <dbReference type="PROSITE" id="PS50043"/>
    </source>
</evidence>
<dbReference type="InterPro" id="IPR016032">
    <property type="entry name" value="Sig_transdc_resp-reg_C-effctor"/>
</dbReference>
<keyword evidence="3" id="KW-0804">Transcription</keyword>
<evidence type="ECO:0000313" key="6">
    <source>
        <dbReference type="Proteomes" id="UP000033664"/>
    </source>
</evidence>
<dbReference type="CDD" id="cd06170">
    <property type="entry name" value="LuxR_C_like"/>
    <property type="match status" value="1"/>
</dbReference>
<proteinExistence type="predicted"/>
<name>A0A0F4Q3A6_9GAMM</name>
<dbReference type="SUPFAM" id="SSF46894">
    <property type="entry name" value="C-terminal effector domain of the bipartite response regulators"/>
    <property type="match status" value="1"/>
</dbReference>
<dbReference type="PANTHER" id="PTHR44688">
    <property type="entry name" value="DNA-BINDING TRANSCRIPTIONAL ACTIVATOR DEVR_DOSR"/>
    <property type="match status" value="1"/>
</dbReference>
<sequence>MNNKQLFVLTKDNANTQSDDFLLLLKVLETLATTVKVDTRLPEVGEREHIALFLVDAAYCDCQEMLSEEIIQLARQHSVAVFNAQRHALNERTALLANLKGALYNDDSPEHMFKGVRRVLGGELWFCRKAISNAFGDLIQQLPATDALSAQRHSDIDLSVLTAREKSVISLLAKGAKNDDIACALNISNHTVKTHIYSAFRKTNSRNRIELANWAQRYIPVASRVMEQRQ</sequence>
<keyword evidence="1" id="KW-0805">Transcription regulation</keyword>
<dbReference type="Gene3D" id="3.40.50.2300">
    <property type="match status" value="1"/>
</dbReference>
<dbReference type="PATRIC" id="fig|151081.8.peg.1192"/>
<evidence type="ECO:0000313" key="5">
    <source>
        <dbReference type="EMBL" id="KJZ02128.1"/>
    </source>
</evidence>
<keyword evidence="6" id="KW-1185">Reference proteome</keyword>
<feature type="domain" description="HTH luxR-type" evidence="4">
    <location>
        <begin position="154"/>
        <end position="219"/>
    </location>
</feature>
<dbReference type="InterPro" id="IPR036388">
    <property type="entry name" value="WH-like_DNA-bd_sf"/>
</dbReference>
<reference evidence="5 6" key="1">
    <citation type="journal article" date="2015" name="BMC Genomics">
        <title>Genome mining reveals unlocked bioactive potential of marine Gram-negative bacteria.</title>
        <authorList>
            <person name="Machado H."/>
            <person name="Sonnenschein E.C."/>
            <person name="Melchiorsen J."/>
            <person name="Gram L."/>
        </authorList>
    </citation>
    <scope>NUCLEOTIDE SEQUENCE [LARGE SCALE GENOMIC DNA]</scope>
    <source>
        <strain evidence="5 6">S3137</strain>
    </source>
</reference>
<dbReference type="PANTHER" id="PTHR44688:SF16">
    <property type="entry name" value="DNA-BINDING TRANSCRIPTIONAL ACTIVATOR DEVR_DOSR"/>
    <property type="match status" value="1"/>
</dbReference>
<dbReference type="EMBL" id="JXXZ01000001">
    <property type="protein sequence ID" value="KJZ02128.1"/>
    <property type="molecule type" value="Genomic_DNA"/>
</dbReference>
<accession>A0A0F4Q3A6</accession>
<dbReference type="AlphaFoldDB" id="A0A0F4Q3A6"/>
<dbReference type="GeneID" id="58226883"/>
<evidence type="ECO:0000256" key="1">
    <source>
        <dbReference type="ARBA" id="ARBA00023015"/>
    </source>
</evidence>
<dbReference type="RefSeq" id="WP_022945043.1">
    <property type="nucleotide sequence ID" value="NZ_CP023397.1"/>
</dbReference>
<comment type="caution">
    <text evidence="5">The sequence shown here is derived from an EMBL/GenBank/DDBJ whole genome shotgun (WGS) entry which is preliminary data.</text>
</comment>
<evidence type="ECO:0000256" key="2">
    <source>
        <dbReference type="ARBA" id="ARBA00023125"/>
    </source>
</evidence>
<dbReference type="eggNOG" id="COG2197">
    <property type="taxonomic scope" value="Bacteria"/>
</dbReference>
<organism evidence="5 6">
    <name type="scientific">Pseudoalteromonas ruthenica</name>
    <dbReference type="NCBI Taxonomy" id="151081"/>
    <lineage>
        <taxon>Bacteria</taxon>
        <taxon>Pseudomonadati</taxon>
        <taxon>Pseudomonadota</taxon>
        <taxon>Gammaproteobacteria</taxon>
        <taxon>Alteromonadales</taxon>
        <taxon>Pseudoalteromonadaceae</taxon>
        <taxon>Pseudoalteromonas</taxon>
    </lineage>
</organism>